<feature type="region of interest" description="Disordered" evidence="1">
    <location>
        <begin position="432"/>
        <end position="452"/>
    </location>
</feature>
<dbReference type="PANTHER" id="PTHR21344">
    <property type="entry name" value="RAL GTPASE-ACTIVATING PROTEIN SUBUNIT BETA"/>
    <property type="match status" value="1"/>
</dbReference>
<gene>
    <name evidence="3" type="primary">RALGAPB</name>
    <name evidence="3" type="ORF">Tcan_12524</name>
</gene>
<dbReference type="GO" id="GO:0005096">
    <property type="term" value="F:GTPase activator activity"/>
    <property type="evidence" value="ECO:0007669"/>
    <property type="project" value="InterPro"/>
</dbReference>
<evidence type="ECO:0000256" key="1">
    <source>
        <dbReference type="SAM" id="MobiDB-lite"/>
    </source>
</evidence>
<dbReference type="InterPro" id="IPR035974">
    <property type="entry name" value="Rap/Ran-GAP_sf"/>
</dbReference>
<dbReference type="InterPro" id="IPR039930">
    <property type="entry name" value="RALGAPB"/>
</dbReference>
<feature type="compositionally biased region" description="Polar residues" evidence="1">
    <location>
        <begin position="646"/>
        <end position="659"/>
    </location>
</feature>
<dbReference type="Pfam" id="PF20412">
    <property type="entry name" value="RALGAPB_N"/>
    <property type="match status" value="1"/>
</dbReference>
<feature type="compositionally biased region" description="Polar residues" evidence="1">
    <location>
        <begin position="492"/>
        <end position="507"/>
    </location>
</feature>
<proteinExistence type="predicted"/>
<dbReference type="GO" id="GO:0051056">
    <property type="term" value="P:regulation of small GTPase mediated signal transduction"/>
    <property type="evidence" value="ECO:0007669"/>
    <property type="project" value="InterPro"/>
</dbReference>
<dbReference type="OrthoDB" id="10009983at2759"/>
<feature type="region of interest" description="Disordered" evidence="1">
    <location>
        <begin position="479"/>
        <end position="508"/>
    </location>
</feature>
<feature type="compositionally biased region" description="Low complexity" evidence="1">
    <location>
        <begin position="479"/>
        <end position="490"/>
    </location>
</feature>
<dbReference type="PANTHER" id="PTHR21344:SF1">
    <property type="entry name" value="RAL GTPASE-ACTIVATING PROTEIN SUBUNIT BETA"/>
    <property type="match status" value="1"/>
</dbReference>
<dbReference type="SUPFAM" id="SSF111347">
    <property type="entry name" value="Rap/Ran-GAP"/>
    <property type="match status" value="1"/>
</dbReference>
<dbReference type="STRING" id="6265.A0A0B2UUF0"/>
<comment type="caution">
    <text evidence="3">The sequence shown here is derived from an EMBL/GenBank/DDBJ whole genome shotgun (WGS) entry which is preliminary data.</text>
</comment>
<dbReference type="Proteomes" id="UP000031036">
    <property type="component" value="Unassembled WGS sequence"/>
</dbReference>
<feature type="compositionally biased region" description="Polar residues" evidence="1">
    <location>
        <begin position="1468"/>
        <end position="1481"/>
    </location>
</feature>
<feature type="region of interest" description="Disordered" evidence="1">
    <location>
        <begin position="1398"/>
        <end position="1488"/>
    </location>
</feature>
<name>A0A0B2UUF0_TOXCA</name>
<accession>A0A0B2UUF0</accession>
<feature type="region of interest" description="Disordered" evidence="1">
    <location>
        <begin position="637"/>
        <end position="659"/>
    </location>
</feature>
<reference evidence="3 4" key="1">
    <citation type="submission" date="2014-11" db="EMBL/GenBank/DDBJ databases">
        <title>Genetic blueprint of the zoonotic pathogen Toxocara canis.</title>
        <authorList>
            <person name="Zhu X.-Q."/>
            <person name="Korhonen P.K."/>
            <person name="Cai H."/>
            <person name="Young N.D."/>
            <person name="Nejsum P."/>
            <person name="von Samson-Himmelstjerna G."/>
            <person name="Boag P.R."/>
            <person name="Tan P."/>
            <person name="Li Q."/>
            <person name="Min J."/>
            <person name="Yang Y."/>
            <person name="Wang X."/>
            <person name="Fang X."/>
            <person name="Hall R.S."/>
            <person name="Hofmann A."/>
            <person name="Sternberg P.W."/>
            <person name="Jex A.R."/>
            <person name="Gasser R.B."/>
        </authorList>
    </citation>
    <scope>NUCLEOTIDE SEQUENCE [LARGE SCALE GENOMIC DNA]</scope>
    <source>
        <strain evidence="3">PN_DK_2014</strain>
    </source>
</reference>
<protein>
    <submittedName>
        <fullName evidence="3">Ral GTPase-activating protein subunit beta</fullName>
    </submittedName>
</protein>
<evidence type="ECO:0000259" key="2">
    <source>
        <dbReference type="Pfam" id="PF20412"/>
    </source>
</evidence>
<feature type="compositionally biased region" description="Basic and acidic residues" evidence="1">
    <location>
        <begin position="1412"/>
        <end position="1422"/>
    </location>
</feature>
<feature type="compositionally biased region" description="Low complexity" evidence="1">
    <location>
        <begin position="1439"/>
        <end position="1467"/>
    </location>
</feature>
<organism evidence="3 4">
    <name type="scientific">Toxocara canis</name>
    <name type="common">Canine roundworm</name>
    <dbReference type="NCBI Taxonomy" id="6265"/>
    <lineage>
        <taxon>Eukaryota</taxon>
        <taxon>Metazoa</taxon>
        <taxon>Ecdysozoa</taxon>
        <taxon>Nematoda</taxon>
        <taxon>Chromadorea</taxon>
        <taxon>Rhabditida</taxon>
        <taxon>Spirurina</taxon>
        <taxon>Ascaridomorpha</taxon>
        <taxon>Ascaridoidea</taxon>
        <taxon>Toxocaridae</taxon>
        <taxon>Toxocara</taxon>
    </lineage>
</organism>
<dbReference type="EMBL" id="JPKZ01003186">
    <property type="protein sequence ID" value="KHN72859.1"/>
    <property type="molecule type" value="Genomic_DNA"/>
</dbReference>
<sequence>MYGEWPLLEFRSLQQDSTLSLFSKDAGEYVAEVLMREILEHAEKGDTSGFWHVETDEQLSWLMQVVSYALTLSYTPSKQYEALRAAVRTYVIWLSALIKEPHPGVPKPLKLDPQKYTSEMMDALRMIFTRRVLSSSAATGSASANMALSDNDTMITRQAHEMQIVLKAITMLNANCREEHREYVCARSLHFLLNVGDLLLAGQMTPEEVSSVIAPKMTQTLFNEFLRAARAELIPSPSYWKTLSVLCRRWRHQVSLIENWARKILSLSVLIVQEMYGPDYCPVKIVDEEVKEFASLVGAKSEDDSHSVLHICWFEMLHLLGNPASIVHFDPCAVGAVSHSPIQALLATGGKVDSEGRPLVAGLGEEMSLYTVGKLRHCFFVACAAISKLVDIFYGDSKVSVEFRESDELMRQWAESSRSLYDDWLKHQQVMQRSSSGSMGAGDNGTLTASGHSATQVGSVGSAGGNILKNAFGLQGSSHSSKSRAASERSLPLNSTAPSYGVSSTNDMPPEIPKPSASQFVWHYLRSNRIYPAYMGERQPKVCRMLDLFMDWLVQSALVRPTRYRPTEVRFPMAAVPLMHTLSCTTSHAEIYSLFPANIITHYYDSLFLFAYESLSDVGSQRSMSSFGADEAQVEGTASGAEGGHASTSESAVTRRSFAQSTTSSGDAHSLAMTALEWPGVDGVSAGRAAAIGALCRIVCSKTSRETLADSQLAQFYKVIHEALLEKDRLILCSVIYFGENMFRLSLKGVEVLLPLFVAAIDIILTESTKLHPSISEVEMRRACLRALSSIISWPTVFGSARIADPSHVSFSSSGYSIPEEHSTSYIELRPRIHRNLIYSLRHETDAANLHLTLAMCNILCEESCVYDMFFAEERVLKEQSGTNKGDVDDAEEDKGYCVSVLRSVVSAICDNMCKSQWSSDLSVCLAAIDCLNAITNIHPSMLFYRKDLSTGFLIVTSLCRFIDTQLMKPPPQHSRDLHSSVVAAYMSLAVWLCAAPLLVETESCLTTVAETIEFGIYGGKNLAISERKAASKRVHDAAEFLLYNLFTAVSRRRTNEIVDERRLLYTYGPQAIDTTQFRHFLLKQQTLISVREATKFTNISQGHPSLFFVVRTPHHAAAATLTRLYASPDVTSRQGVDENDNDSVSNCGNKTVVGCLPEPPKPFQIPASVCKPMCKLDSVIPPLHPTPETDKIIKDLSDIRRTMQGSESCIRASDDRNLWLREPLASELSKPIQPKPAAPDCDAGRVFLYDMGLISEEAFKAGDIVMLDSARSDEFYHDLHQMVDRSPTKLIQSVCIFYVRDGQKTAAEILENAMNLESVSSEFCAMLAELGEGVEVAAHPHWTGNWATAFSSERKPLEEQCTGDNFVLDGQSHCLWWADAHIEVAYTMPTERCRRRASELGSAESTAGDYNDEHSDPEGKLQRAVNQYCSSGEERSTGRASGSSAKSSAGTSEQHSSVASRSKSVSGNATASDTNPSNGSFGERGGSSLVKRNLDQRVFVIWLERFEDMRYFPTEQMFAVSGDSSPHVYSRPGRPDCVAIFLHQIETGLIRVHINGDWTKCGLPGPLVDGCVVSECALPSLLRLTVISIARRKTVELENYQMVYCRRRVAIQDFARKYAVKQSYTDFIDKLITP</sequence>
<dbReference type="InterPro" id="IPR046859">
    <property type="entry name" value="RGPA/RALGAPB_N"/>
</dbReference>
<evidence type="ECO:0000313" key="4">
    <source>
        <dbReference type="Proteomes" id="UP000031036"/>
    </source>
</evidence>
<dbReference type="OMA" id="CKSQWSS"/>
<evidence type="ECO:0000313" key="3">
    <source>
        <dbReference type="EMBL" id="KHN72859.1"/>
    </source>
</evidence>
<keyword evidence="4" id="KW-1185">Reference proteome</keyword>
<dbReference type="Gene3D" id="3.40.50.11210">
    <property type="entry name" value="Rap/Ran-GAP"/>
    <property type="match status" value="1"/>
</dbReference>
<feature type="domain" description="Ral GTPase-activating protein subunit alpha/beta N-terminal" evidence="2">
    <location>
        <begin position="157"/>
        <end position="278"/>
    </location>
</feature>